<feature type="region of interest" description="Disordered" evidence="1">
    <location>
        <begin position="31"/>
        <end position="128"/>
    </location>
</feature>
<evidence type="ECO:0000256" key="1">
    <source>
        <dbReference type="SAM" id="MobiDB-lite"/>
    </source>
</evidence>
<evidence type="ECO:0000313" key="2">
    <source>
        <dbReference type="EMBL" id="GAA0143060.1"/>
    </source>
</evidence>
<feature type="compositionally biased region" description="Basic and acidic residues" evidence="1">
    <location>
        <begin position="45"/>
        <end position="61"/>
    </location>
</feature>
<protein>
    <submittedName>
        <fullName evidence="2">Uncharacterized protein</fullName>
    </submittedName>
</protein>
<sequence>MVLSSHPAGYRCLYSSARLGRVGILSRQSPIGQQHQYGGTLEGYHGGKHDIGIPSTGERHRQTGRQQPSPPRPSSTLGPAVQDPRGDGWPHQGPRGGGGLKEKGKSVPGVQNQGEERSSKPYLSPFASPPDLGGAVELSGVPCRARAWGPGDPRWVLLKKEEQKEKKGRRTSPPTYFALFMWGEGLIEAVRLV</sequence>
<name>A0AAV3NYK7_LITER</name>
<dbReference type="Proteomes" id="UP001454036">
    <property type="component" value="Unassembled WGS sequence"/>
</dbReference>
<dbReference type="AlphaFoldDB" id="A0AAV3NYK7"/>
<organism evidence="2 3">
    <name type="scientific">Lithospermum erythrorhizon</name>
    <name type="common">Purple gromwell</name>
    <name type="synonym">Lithospermum officinale var. erythrorhizon</name>
    <dbReference type="NCBI Taxonomy" id="34254"/>
    <lineage>
        <taxon>Eukaryota</taxon>
        <taxon>Viridiplantae</taxon>
        <taxon>Streptophyta</taxon>
        <taxon>Embryophyta</taxon>
        <taxon>Tracheophyta</taxon>
        <taxon>Spermatophyta</taxon>
        <taxon>Magnoliopsida</taxon>
        <taxon>eudicotyledons</taxon>
        <taxon>Gunneridae</taxon>
        <taxon>Pentapetalae</taxon>
        <taxon>asterids</taxon>
        <taxon>lamiids</taxon>
        <taxon>Boraginales</taxon>
        <taxon>Boraginaceae</taxon>
        <taxon>Boraginoideae</taxon>
        <taxon>Lithospermeae</taxon>
        <taxon>Lithospermum</taxon>
    </lineage>
</organism>
<keyword evidence="3" id="KW-1185">Reference proteome</keyword>
<accession>A0AAV3NYK7</accession>
<proteinExistence type="predicted"/>
<reference evidence="2 3" key="1">
    <citation type="submission" date="2024-01" db="EMBL/GenBank/DDBJ databases">
        <title>The complete chloroplast genome sequence of Lithospermum erythrorhizon: insights into the phylogenetic relationship among Boraginaceae species and the maternal lineages of purple gromwells.</title>
        <authorList>
            <person name="Okada T."/>
            <person name="Watanabe K."/>
        </authorList>
    </citation>
    <scope>NUCLEOTIDE SEQUENCE [LARGE SCALE GENOMIC DNA]</scope>
</reference>
<gene>
    <name evidence="2" type="ORF">LIER_35673</name>
</gene>
<evidence type="ECO:0000313" key="3">
    <source>
        <dbReference type="Proteomes" id="UP001454036"/>
    </source>
</evidence>
<dbReference type="EMBL" id="BAABME010015808">
    <property type="protein sequence ID" value="GAA0143060.1"/>
    <property type="molecule type" value="Genomic_DNA"/>
</dbReference>
<comment type="caution">
    <text evidence="2">The sequence shown here is derived from an EMBL/GenBank/DDBJ whole genome shotgun (WGS) entry which is preliminary data.</text>
</comment>